<dbReference type="EMBL" id="BARV01027484">
    <property type="protein sequence ID" value="GAI37798.1"/>
    <property type="molecule type" value="Genomic_DNA"/>
</dbReference>
<dbReference type="AlphaFoldDB" id="X1N2I4"/>
<gene>
    <name evidence="2" type="ORF">S06H3_44218</name>
</gene>
<feature type="non-terminal residue" evidence="2">
    <location>
        <position position="74"/>
    </location>
</feature>
<evidence type="ECO:0000313" key="2">
    <source>
        <dbReference type="EMBL" id="GAI37798.1"/>
    </source>
</evidence>
<comment type="caution">
    <text evidence="2">The sequence shown here is derived from an EMBL/GenBank/DDBJ whole genome shotgun (WGS) entry which is preliminary data.</text>
</comment>
<proteinExistence type="predicted"/>
<reference evidence="2" key="1">
    <citation type="journal article" date="2014" name="Front. Microbiol.">
        <title>High frequency of phylogenetically diverse reductive dehalogenase-homologous genes in deep subseafloor sedimentary metagenomes.</title>
        <authorList>
            <person name="Kawai M."/>
            <person name="Futagami T."/>
            <person name="Toyoda A."/>
            <person name="Takaki Y."/>
            <person name="Nishi S."/>
            <person name="Hori S."/>
            <person name="Arai W."/>
            <person name="Tsubouchi T."/>
            <person name="Morono Y."/>
            <person name="Uchiyama I."/>
            <person name="Ito T."/>
            <person name="Fujiyama A."/>
            <person name="Inagaki F."/>
            <person name="Takami H."/>
        </authorList>
    </citation>
    <scope>NUCLEOTIDE SEQUENCE</scope>
    <source>
        <strain evidence="2">Expedition CK06-06</strain>
    </source>
</reference>
<evidence type="ECO:0000256" key="1">
    <source>
        <dbReference type="SAM" id="MobiDB-lite"/>
    </source>
</evidence>
<sequence>MEQKPRKTSTEPYSQAPWKGHRARLRERFSNSGLAAFLDYEIVELLLALGIPHKDRKPQAKEAIDRFKTLRGVL</sequence>
<organism evidence="2">
    <name type="scientific">marine sediment metagenome</name>
    <dbReference type="NCBI Taxonomy" id="412755"/>
    <lineage>
        <taxon>unclassified sequences</taxon>
        <taxon>metagenomes</taxon>
        <taxon>ecological metagenomes</taxon>
    </lineage>
</organism>
<accession>X1N2I4</accession>
<name>X1N2I4_9ZZZZ</name>
<feature type="region of interest" description="Disordered" evidence="1">
    <location>
        <begin position="1"/>
        <end position="20"/>
    </location>
</feature>
<protein>
    <submittedName>
        <fullName evidence="2">Uncharacterized protein</fullName>
    </submittedName>
</protein>